<dbReference type="Proteomes" id="UP000293852">
    <property type="component" value="Unassembled WGS sequence"/>
</dbReference>
<sequence>MIGRPGDDVDEGPATRDTTREEAEMRAGKKATMADVAERAGVSRQTVSNVLNTPAKVLPDTRARVEAVIAELGYQLNSAARQLRTQRSFVVGMCVPPAAGGISGQVLDRFLHALTAKAQESGLRVMLFTAADDSAQIDQYGRLLSTKSVDGFVLTDSHPDDARVVWLDEHHVPFVSFGRPWASDGDTERPAASRHAWVDVDGRAGARDVTERLMAAGHKRIVFLGWPLGSGVGDDRYAGYAAAMDAAGLDAVVVRATEGVSEGAGAAAQALDDPEVTALVAVSDALALGALSAAREMALTAPERPQVAVTGFDNSPVAAAVDLTSVDQRTEEVASAAIDLLLPQLAPGAQVPDRTARPAAMHDADRHVLIQPRLVERASSRTDR</sequence>
<evidence type="ECO:0000256" key="3">
    <source>
        <dbReference type="ARBA" id="ARBA00023163"/>
    </source>
</evidence>
<evidence type="ECO:0000259" key="5">
    <source>
        <dbReference type="PROSITE" id="PS50932"/>
    </source>
</evidence>
<dbReference type="Gene3D" id="1.10.260.40">
    <property type="entry name" value="lambda repressor-like DNA-binding domains"/>
    <property type="match status" value="1"/>
</dbReference>
<dbReference type="PROSITE" id="PS50932">
    <property type="entry name" value="HTH_LACI_2"/>
    <property type="match status" value="1"/>
</dbReference>
<proteinExistence type="predicted"/>
<keyword evidence="3" id="KW-0804">Transcription</keyword>
<accession>A0A4Q7LZ45</accession>
<dbReference type="PANTHER" id="PTHR30146">
    <property type="entry name" value="LACI-RELATED TRANSCRIPTIONAL REPRESSOR"/>
    <property type="match status" value="1"/>
</dbReference>
<dbReference type="InterPro" id="IPR028082">
    <property type="entry name" value="Peripla_BP_I"/>
</dbReference>
<dbReference type="InterPro" id="IPR010982">
    <property type="entry name" value="Lambda_DNA-bd_dom_sf"/>
</dbReference>
<feature type="domain" description="HTH lacI-type" evidence="5">
    <location>
        <begin position="31"/>
        <end position="85"/>
    </location>
</feature>
<evidence type="ECO:0000313" key="6">
    <source>
        <dbReference type="EMBL" id="RZS59793.1"/>
    </source>
</evidence>
<evidence type="ECO:0000313" key="7">
    <source>
        <dbReference type="Proteomes" id="UP000293852"/>
    </source>
</evidence>
<dbReference type="SUPFAM" id="SSF47413">
    <property type="entry name" value="lambda repressor-like DNA-binding domains"/>
    <property type="match status" value="1"/>
</dbReference>
<feature type="region of interest" description="Disordered" evidence="4">
    <location>
        <begin position="1"/>
        <end position="36"/>
    </location>
</feature>
<dbReference type="PROSITE" id="PS00356">
    <property type="entry name" value="HTH_LACI_1"/>
    <property type="match status" value="1"/>
</dbReference>
<dbReference type="Gene3D" id="3.40.50.2300">
    <property type="match status" value="2"/>
</dbReference>
<dbReference type="SUPFAM" id="SSF53822">
    <property type="entry name" value="Periplasmic binding protein-like I"/>
    <property type="match status" value="1"/>
</dbReference>
<keyword evidence="1" id="KW-0805">Transcription regulation</keyword>
<dbReference type="PANTHER" id="PTHR30146:SF109">
    <property type="entry name" value="HTH-TYPE TRANSCRIPTIONAL REGULATOR GALS"/>
    <property type="match status" value="1"/>
</dbReference>
<keyword evidence="7" id="KW-1185">Reference proteome</keyword>
<evidence type="ECO:0000256" key="1">
    <source>
        <dbReference type="ARBA" id="ARBA00023015"/>
    </source>
</evidence>
<dbReference type="EMBL" id="SGWX01000001">
    <property type="protein sequence ID" value="RZS59793.1"/>
    <property type="molecule type" value="Genomic_DNA"/>
</dbReference>
<name>A0A4Q7LZ45_9MICO</name>
<reference evidence="6 7" key="1">
    <citation type="submission" date="2019-02" db="EMBL/GenBank/DDBJ databases">
        <title>Sequencing the genomes of 1000 actinobacteria strains.</title>
        <authorList>
            <person name="Klenk H.-P."/>
        </authorList>
    </citation>
    <scope>NUCLEOTIDE SEQUENCE [LARGE SCALE GENOMIC DNA]</scope>
    <source>
        <strain evidence="6 7">DSM 16932</strain>
    </source>
</reference>
<organism evidence="6 7">
    <name type="scientific">Xylanimonas ulmi</name>
    <dbReference type="NCBI Taxonomy" id="228973"/>
    <lineage>
        <taxon>Bacteria</taxon>
        <taxon>Bacillati</taxon>
        <taxon>Actinomycetota</taxon>
        <taxon>Actinomycetes</taxon>
        <taxon>Micrococcales</taxon>
        <taxon>Promicromonosporaceae</taxon>
        <taxon>Xylanimonas</taxon>
    </lineage>
</organism>
<evidence type="ECO:0000256" key="4">
    <source>
        <dbReference type="SAM" id="MobiDB-lite"/>
    </source>
</evidence>
<keyword evidence="2" id="KW-0238">DNA-binding</keyword>
<dbReference type="Pfam" id="PF00356">
    <property type="entry name" value="LacI"/>
    <property type="match status" value="1"/>
</dbReference>
<dbReference type="AlphaFoldDB" id="A0A4Q7LZ45"/>
<comment type="caution">
    <text evidence="6">The sequence shown here is derived from an EMBL/GenBank/DDBJ whole genome shotgun (WGS) entry which is preliminary data.</text>
</comment>
<dbReference type="CDD" id="cd01392">
    <property type="entry name" value="HTH_LacI"/>
    <property type="match status" value="1"/>
</dbReference>
<feature type="compositionally biased region" description="Basic and acidic residues" evidence="4">
    <location>
        <begin position="13"/>
        <end position="27"/>
    </location>
</feature>
<dbReference type="InterPro" id="IPR046335">
    <property type="entry name" value="LacI/GalR-like_sensor"/>
</dbReference>
<gene>
    <name evidence="6" type="ORF">EV386_0029</name>
</gene>
<protein>
    <submittedName>
        <fullName evidence="6">LacI family transcriptional regulator</fullName>
    </submittedName>
</protein>
<dbReference type="GO" id="GO:0000976">
    <property type="term" value="F:transcription cis-regulatory region binding"/>
    <property type="evidence" value="ECO:0007669"/>
    <property type="project" value="TreeGrafter"/>
</dbReference>
<dbReference type="Pfam" id="PF13377">
    <property type="entry name" value="Peripla_BP_3"/>
    <property type="match status" value="1"/>
</dbReference>
<dbReference type="GO" id="GO:0003700">
    <property type="term" value="F:DNA-binding transcription factor activity"/>
    <property type="evidence" value="ECO:0007669"/>
    <property type="project" value="TreeGrafter"/>
</dbReference>
<dbReference type="InterPro" id="IPR000843">
    <property type="entry name" value="HTH_LacI"/>
</dbReference>
<dbReference type="SMART" id="SM00354">
    <property type="entry name" value="HTH_LACI"/>
    <property type="match status" value="1"/>
</dbReference>
<evidence type="ECO:0000256" key="2">
    <source>
        <dbReference type="ARBA" id="ARBA00023125"/>
    </source>
</evidence>